<reference evidence="1 2" key="1">
    <citation type="journal article" date="2021" name="Plant Biotechnol. J.">
        <title>Multi-omics assisted identification of the key and species-specific regulatory components of drought-tolerant mechanisms in Gossypium stocksii.</title>
        <authorList>
            <person name="Yu D."/>
            <person name="Ke L."/>
            <person name="Zhang D."/>
            <person name="Wu Y."/>
            <person name="Sun Y."/>
            <person name="Mei J."/>
            <person name="Sun J."/>
            <person name="Sun Y."/>
        </authorList>
    </citation>
    <scope>NUCLEOTIDE SEQUENCE [LARGE SCALE GENOMIC DNA]</scope>
    <source>
        <strain evidence="2">cv. E1</strain>
        <tissue evidence="1">Leaf</tissue>
    </source>
</reference>
<evidence type="ECO:0008006" key="3">
    <source>
        <dbReference type="Google" id="ProtNLM"/>
    </source>
</evidence>
<proteinExistence type="predicted"/>
<dbReference type="AlphaFoldDB" id="A0A9D3ZYN7"/>
<comment type="caution">
    <text evidence="1">The sequence shown here is derived from an EMBL/GenBank/DDBJ whole genome shotgun (WGS) entry which is preliminary data.</text>
</comment>
<organism evidence="1 2">
    <name type="scientific">Gossypium stocksii</name>
    <dbReference type="NCBI Taxonomy" id="47602"/>
    <lineage>
        <taxon>Eukaryota</taxon>
        <taxon>Viridiplantae</taxon>
        <taxon>Streptophyta</taxon>
        <taxon>Embryophyta</taxon>
        <taxon>Tracheophyta</taxon>
        <taxon>Spermatophyta</taxon>
        <taxon>Magnoliopsida</taxon>
        <taxon>eudicotyledons</taxon>
        <taxon>Gunneridae</taxon>
        <taxon>Pentapetalae</taxon>
        <taxon>rosids</taxon>
        <taxon>malvids</taxon>
        <taxon>Malvales</taxon>
        <taxon>Malvaceae</taxon>
        <taxon>Malvoideae</taxon>
        <taxon>Gossypium</taxon>
    </lineage>
</organism>
<protein>
    <recommendedName>
        <fullName evidence="3">Reverse transcriptase zinc-binding domain-containing protein</fullName>
    </recommendedName>
</protein>
<dbReference type="EMBL" id="JAIQCV010000008">
    <property type="protein sequence ID" value="KAH1074146.1"/>
    <property type="molecule type" value="Genomic_DNA"/>
</dbReference>
<evidence type="ECO:0000313" key="2">
    <source>
        <dbReference type="Proteomes" id="UP000828251"/>
    </source>
</evidence>
<dbReference type="Proteomes" id="UP000828251">
    <property type="component" value="Unassembled WGS sequence"/>
</dbReference>
<accession>A0A9D3ZYN7</accession>
<dbReference type="OrthoDB" id="997868at2759"/>
<keyword evidence="2" id="KW-1185">Reference proteome</keyword>
<evidence type="ECO:0000313" key="1">
    <source>
        <dbReference type="EMBL" id="KAH1074146.1"/>
    </source>
</evidence>
<sequence length="101" mass="11491">MLPWKNLCQPKGMGAIGIQDMRLFNIALLGRQVWRLVNNKESICFKVLSSKYFPDDNIFKAKRMDKALLTWLSIAAATEMLKNGFDLQVGNGDSINIWVDN</sequence>
<name>A0A9D3ZYN7_9ROSI</name>
<gene>
    <name evidence="1" type="ORF">J1N35_026474</name>
</gene>